<organism evidence="4 5">
    <name type="scientific">Ursus americanus</name>
    <name type="common">American black bear</name>
    <name type="synonym">Euarctos americanus</name>
    <dbReference type="NCBI Taxonomy" id="9643"/>
    <lineage>
        <taxon>Eukaryota</taxon>
        <taxon>Metazoa</taxon>
        <taxon>Chordata</taxon>
        <taxon>Craniata</taxon>
        <taxon>Vertebrata</taxon>
        <taxon>Euteleostomi</taxon>
        <taxon>Mammalia</taxon>
        <taxon>Eutheria</taxon>
        <taxon>Laurasiatheria</taxon>
        <taxon>Carnivora</taxon>
        <taxon>Caniformia</taxon>
        <taxon>Ursidae</taxon>
        <taxon>Ursus</taxon>
    </lineage>
</organism>
<reference evidence="4" key="2">
    <citation type="submission" date="2025-08" db="UniProtKB">
        <authorList>
            <consortium name="Ensembl"/>
        </authorList>
    </citation>
    <scope>IDENTIFICATION</scope>
</reference>
<dbReference type="PANTHER" id="PTHR10732">
    <property type="entry name" value="40S RIBOSOMAL PROTEIN S17"/>
    <property type="match status" value="1"/>
</dbReference>
<dbReference type="Pfam" id="PF00833">
    <property type="entry name" value="Ribosomal_S17e"/>
    <property type="match status" value="1"/>
</dbReference>
<name>A0A452RX68_URSAM</name>
<dbReference type="SUPFAM" id="SSF116820">
    <property type="entry name" value="Rps17e-like"/>
    <property type="match status" value="1"/>
</dbReference>
<dbReference type="STRING" id="9643.ENSUAMP00000024070"/>
<evidence type="ECO:0000256" key="1">
    <source>
        <dbReference type="ARBA" id="ARBA00010444"/>
    </source>
</evidence>
<comment type="similarity">
    <text evidence="1">Belongs to the eukaryotic ribosomal protein eS17 family.</text>
</comment>
<dbReference type="AlphaFoldDB" id="A0A452RX68"/>
<dbReference type="GO" id="GO:1990904">
    <property type="term" value="C:ribonucleoprotein complex"/>
    <property type="evidence" value="ECO:0007669"/>
    <property type="project" value="UniProtKB-KW"/>
</dbReference>
<reference evidence="5" key="1">
    <citation type="submission" date="2016-06" db="EMBL/GenBank/DDBJ databases">
        <title>De novo assembly and RNA-Seq shows season-dependent expression and editing in black bear kidneys.</title>
        <authorList>
            <person name="Korstanje R."/>
            <person name="Srivastava A."/>
            <person name="Sarsani V.K."/>
            <person name="Sheehan S.M."/>
            <person name="Seger R.L."/>
            <person name="Barter M.E."/>
            <person name="Lindqvist C."/>
            <person name="Brody L.C."/>
            <person name="Mullikin J.C."/>
        </authorList>
    </citation>
    <scope>NUCLEOTIDE SEQUENCE [LARGE SCALE GENOMIC DNA]</scope>
</reference>
<keyword evidence="2" id="KW-0689">Ribosomal protein</keyword>
<dbReference type="Ensembl" id="ENSUAMT00000026884.1">
    <property type="protein sequence ID" value="ENSUAMP00000024070.1"/>
    <property type="gene ID" value="ENSUAMG00000018824.1"/>
</dbReference>
<dbReference type="GO" id="GO:0003735">
    <property type="term" value="F:structural constituent of ribosome"/>
    <property type="evidence" value="ECO:0007669"/>
    <property type="project" value="InterPro"/>
</dbReference>
<dbReference type="Gene3D" id="1.10.60.20">
    <property type="entry name" value="Ribosomal protein S17e-like"/>
    <property type="match status" value="1"/>
</dbReference>
<accession>A0A452RX68</accession>
<dbReference type="GO" id="GO:0006412">
    <property type="term" value="P:translation"/>
    <property type="evidence" value="ECO:0007669"/>
    <property type="project" value="InterPro"/>
</dbReference>
<dbReference type="InterPro" id="IPR036401">
    <property type="entry name" value="Ribosomal_eS17_sf"/>
</dbReference>
<dbReference type="GO" id="GO:0005840">
    <property type="term" value="C:ribosome"/>
    <property type="evidence" value="ECO:0007669"/>
    <property type="project" value="UniProtKB-KW"/>
</dbReference>
<evidence type="ECO:0000256" key="3">
    <source>
        <dbReference type="ARBA" id="ARBA00023274"/>
    </source>
</evidence>
<reference evidence="4" key="3">
    <citation type="submission" date="2025-09" db="UniProtKB">
        <authorList>
            <consortium name="Ensembl"/>
        </authorList>
    </citation>
    <scope>IDENTIFICATION</scope>
</reference>
<evidence type="ECO:0000256" key="2">
    <source>
        <dbReference type="ARBA" id="ARBA00022980"/>
    </source>
</evidence>
<dbReference type="Proteomes" id="UP000291022">
    <property type="component" value="Unassembled WGS sequence"/>
</dbReference>
<sequence>MGCVHTNTMKKAARVTTEKYSMCLENDSHTNKRVCKEITIILSKITAYVTHLMKVIERGPVSGISINLQEEERERRDDSVAEVCILGQGIIEVNPDTKEKLKLLDFVMLPKLIYRFNKTLIKIPDAFPT</sequence>
<protein>
    <recommendedName>
        <fullName evidence="6">40S ribosomal protein S17</fullName>
    </recommendedName>
</protein>
<keyword evidence="3" id="KW-0687">Ribonucleoprotein</keyword>
<keyword evidence="5" id="KW-1185">Reference proteome</keyword>
<dbReference type="PANTHER" id="PTHR10732:SF14">
    <property type="entry name" value="SMALL RIBOSOMAL SUBUNIT PROTEIN ES17"/>
    <property type="match status" value="1"/>
</dbReference>
<dbReference type="GeneTree" id="ENSGT00390000006548"/>
<proteinExistence type="inferred from homology"/>
<dbReference type="InterPro" id="IPR001210">
    <property type="entry name" value="Ribosomal_eS17"/>
</dbReference>
<evidence type="ECO:0000313" key="4">
    <source>
        <dbReference type="Ensembl" id="ENSUAMP00000024070.1"/>
    </source>
</evidence>
<evidence type="ECO:0008006" key="6">
    <source>
        <dbReference type="Google" id="ProtNLM"/>
    </source>
</evidence>
<evidence type="ECO:0000313" key="5">
    <source>
        <dbReference type="Proteomes" id="UP000291022"/>
    </source>
</evidence>